<proteinExistence type="predicted"/>
<dbReference type="EMBL" id="JBHUDG010000039">
    <property type="protein sequence ID" value="MFD1631048.1"/>
    <property type="molecule type" value="Genomic_DNA"/>
</dbReference>
<dbReference type="NCBIfam" id="NF033558">
    <property type="entry name" value="transpos_IS1"/>
    <property type="match status" value="1"/>
</dbReference>
<dbReference type="PANTHER" id="PTHR33293">
    <property type="entry name" value="INSERTION ELEMENT IS1 1 PROTEIN INSB-RELATED"/>
    <property type="match status" value="1"/>
</dbReference>
<sequence>MMLENISCIRCVDGIGKMVKNGFSAGGKQRYKCRICGITRLMDYSYSAYSFGINRKIIQLTKEGMGIRGTARFLNISTTTLLRRLLHIASSLKAPAIAKAKVYEVDELRTFIKRKDKLIWVVCAYERESRRIVCFATGRRTNKTLEVVLKSLRLAKASRICTDRLKNYGYLIKDTLHDTSRFATNHLERMHLNLRTHLKRLARRSICYSRSLALLNAVLKIYLWG</sequence>
<keyword evidence="3" id="KW-1185">Reference proteome</keyword>
<dbReference type="Pfam" id="PF03400">
    <property type="entry name" value="DDE_Tnp_IS1"/>
    <property type="match status" value="1"/>
</dbReference>
<dbReference type="Pfam" id="PF12759">
    <property type="entry name" value="HTH_Tnp_IS1"/>
    <property type="match status" value="1"/>
</dbReference>
<name>A0ABW4IE74_9SPHI</name>
<feature type="domain" description="Insertion element IS1 protein InsA helix-turn-helix" evidence="1">
    <location>
        <begin position="44"/>
        <end position="85"/>
    </location>
</feature>
<evidence type="ECO:0000259" key="1">
    <source>
        <dbReference type="Pfam" id="PF12759"/>
    </source>
</evidence>
<protein>
    <submittedName>
        <fullName evidence="2">IS1 family transposase</fullName>
    </submittedName>
</protein>
<dbReference type="InterPro" id="IPR051354">
    <property type="entry name" value="Transposase_27_IS1"/>
</dbReference>
<comment type="caution">
    <text evidence="2">The sequence shown here is derived from an EMBL/GenBank/DDBJ whole genome shotgun (WGS) entry which is preliminary data.</text>
</comment>
<gene>
    <name evidence="2" type="ORF">ACFSAH_14315</name>
</gene>
<dbReference type="PANTHER" id="PTHR33293:SF2">
    <property type="entry name" value="TRANSPOSASE"/>
    <property type="match status" value="1"/>
</dbReference>
<evidence type="ECO:0000313" key="2">
    <source>
        <dbReference type="EMBL" id="MFD1631048.1"/>
    </source>
</evidence>
<dbReference type="InterPro" id="IPR005063">
    <property type="entry name" value="Transposase_27"/>
</dbReference>
<reference evidence="3" key="1">
    <citation type="journal article" date="2019" name="Int. J. Syst. Evol. Microbiol.">
        <title>The Global Catalogue of Microorganisms (GCM) 10K type strain sequencing project: providing services to taxonomists for standard genome sequencing and annotation.</title>
        <authorList>
            <consortium name="The Broad Institute Genomics Platform"/>
            <consortium name="The Broad Institute Genome Sequencing Center for Infectious Disease"/>
            <person name="Wu L."/>
            <person name="Ma J."/>
        </authorList>
    </citation>
    <scope>NUCLEOTIDE SEQUENCE [LARGE SCALE GENOMIC DNA]</scope>
    <source>
        <strain evidence="3">CCUG 53762</strain>
    </source>
</reference>
<organism evidence="2 3">
    <name type="scientific">Pseudopedobacter beijingensis</name>
    <dbReference type="NCBI Taxonomy" id="1207056"/>
    <lineage>
        <taxon>Bacteria</taxon>
        <taxon>Pseudomonadati</taxon>
        <taxon>Bacteroidota</taxon>
        <taxon>Sphingobacteriia</taxon>
        <taxon>Sphingobacteriales</taxon>
        <taxon>Sphingobacteriaceae</taxon>
        <taxon>Pseudopedobacter</taxon>
    </lineage>
</organism>
<dbReference type="Proteomes" id="UP001597118">
    <property type="component" value="Unassembled WGS sequence"/>
</dbReference>
<dbReference type="RefSeq" id="WP_379663420.1">
    <property type="nucleotide sequence ID" value="NZ_JBHUDG010000039.1"/>
</dbReference>
<evidence type="ECO:0000313" key="3">
    <source>
        <dbReference type="Proteomes" id="UP001597118"/>
    </source>
</evidence>
<accession>A0ABW4IE74</accession>
<dbReference type="InterPro" id="IPR024431">
    <property type="entry name" value="InsA_HTH_dom"/>
</dbReference>